<dbReference type="SMART" id="SM00653">
    <property type="entry name" value="eIF2B_5"/>
    <property type="match status" value="1"/>
</dbReference>
<feature type="region of interest" description="Disordered" evidence="6">
    <location>
        <begin position="143"/>
        <end position="189"/>
    </location>
</feature>
<keyword evidence="2" id="KW-0396">Initiation factor</keyword>
<dbReference type="SUPFAM" id="SSF48371">
    <property type="entry name" value="ARM repeat"/>
    <property type="match status" value="1"/>
</dbReference>
<dbReference type="GO" id="GO:0001732">
    <property type="term" value="P:formation of cytoplasmic translation initiation complex"/>
    <property type="evidence" value="ECO:0007669"/>
    <property type="project" value="TreeGrafter"/>
</dbReference>
<dbReference type="GO" id="GO:0071074">
    <property type="term" value="F:eukaryotic initiation factor eIF2 binding"/>
    <property type="evidence" value="ECO:0007669"/>
    <property type="project" value="TreeGrafter"/>
</dbReference>
<dbReference type="Gene3D" id="2.20.25.350">
    <property type="match status" value="1"/>
</dbReference>
<dbReference type="PANTHER" id="PTHR23001">
    <property type="entry name" value="EUKARYOTIC TRANSLATION INITIATION FACTOR"/>
    <property type="match status" value="1"/>
</dbReference>
<evidence type="ECO:0000256" key="5">
    <source>
        <dbReference type="ARBA" id="ARBA00023134"/>
    </source>
</evidence>
<evidence type="ECO:0000256" key="4">
    <source>
        <dbReference type="ARBA" id="ARBA00022917"/>
    </source>
</evidence>
<protein>
    <recommendedName>
        <fullName evidence="7">W2 domain-containing protein</fullName>
    </recommendedName>
</protein>
<dbReference type="InterPro" id="IPR016189">
    <property type="entry name" value="Transl_init_fac_IF2/IF5_N"/>
</dbReference>
<dbReference type="PROSITE" id="PS51363">
    <property type="entry name" value="W2"/>
    <property type="match status" value="1"/>
</dbReference>
<evidence type="ECO:0000256" key="3">
    <source>
        <dbReference type="ARBA" id="ARBA00022741"/>
    </source>
</evidence>
<sequence length="405" mass="45133">MAEINIGGDPNDRSYRYKRPRCTTKIEGRGNGIKTVICNMVDVAKALKITPSYPTKFFGIELGAQSKYDEGREVAVVNGSHDTSVIETVLEKFIDTYVLCPSPSCRLPEIRLKVKKGQIRADCAACGYQATVGDTHKLTVYIIKNPPSKSRKSASDTGKPDKKKDKEKRSKKSKDEERDKTPENKPVAVSEPVTEVWYTDASEAAAEKRLQEDKALNGDNGADIDKLIESVQINTLVAANAPAEEVLLAFVQHEERSDVDIMSELRRLELSRGLSASSKAFTLLSAVLDVNEVRTLPVQIKKRSALLRQFTRTRGEAQIFFSAIESMICNNAETCLPRTALILQALYENDVVSEDVLVDWFDSPMNISGGVSDYDRQDMHDRAKVFIDWLKAAESDEEDDDDEDD</sequence>
<dbReference type="InterPro" id="IPR045196">
    <property type="entry name" value="IF2/IF5"/>
</dbReference>
<dbReference type="InterPro" id="IPR016024">
    <property type="entry name" value="ARM-type_fold"/>
</dbReference>
<dbReference type="GO" id="GO:0005092">
    <property type="term" value="F:GDP-dissociation inhibitor activity"/>
    <property type="evidence" value="ECO:0007669"/>
    <property type="project" value="TreeGrafter"/>
</dbReference>
<feature type="compositionally biased region" description="Basic and acidic residues" evidence="6">
    <location>
        <begin position="158"/>
        <end position="183"/>
    </location>
</feature>
<dbReference type="GO" id="GO:0003743">
    <property type="term" value="F:translation initiation factor activity"/>
    <property type="evidence" value="ECO:0007669"/>
    <property type="project" value="UniProtKB-KW"/>
</dbReference>
<name>A0A0H5RL08_9EUKA</name>
<reference evidence="8" key="1">
    <citation type="submission" date="2015-04" db="EMBL/GenBank/DDBJ databases">
        <title>The genome sequence of the plant pathogenic Rhizarian Plasmodiophora brassicae reveals insights in its biotrophic life cycle and the origin of chitin synthesis.</title>
        <authorList>
            <person name="Schwelm A."/>
            <person name="Fogelqvist J."/>
            <person name="Knaust A."/>
            <person name="Julke S."/>
            <person name="Lilja T."/>
            <person name="Dhandapani V."/>
            <person name="Bonilla-Rosso G."/>
            <person name="Karlsson M."/>
            <person name="Shevchenko A."/>
            <person name="Choi S.R."/>
            <person name="Kim H.G."/>
            <person name="Park J.Y."/>
            <person name="Lim Y.P."/>
            <person name="Ludwig-Muller J."/>
            <person name="Dixelius C."/>
        </authorList>
    </citation>
    <scope>NUCLEOTIDE SEQUENCE</scope>
    <source>
        <tissue evidence="8">Potato root galls</tissue>
    </source>
</reference>
<keyword evidence="3" id="KW-0547">Nucleotide-binding</keyword>
<dbReference type="Gene3D" id="1.25.40.180">
    <property type="match status" value="1"/>
</dbReference>
<evidence type="ECO:0000313" key="8">
    <source>
        <dbReference type="EMBL" id="CRZ09409.1"/>
    </source>
</evidence>
<keyword evidence="5" id="KW-0342">GTP-binding</keyword>
<organism evidence="8">
    <name type="scientific">Spongospora subterranea</name>
    <dbReference type="NCBI Taxonomy" id="70186"/>
    <lineage>
        <taxon>Eukaryota</taxon>
        <taxon>Sar</taxon>
        <taxon>Rhizaria</taxon>
        <taxon>Endomyxa</taxon>
        <taxon>Phytomyxea</taxon>
        <taxon>Plasmodiophorida</taxon>
        <taxon>Plasmodiophoridae</taxon>
        <taxon>Spongospora</taxon>
    </lineage>
</organism>
<dbReference type="Gene3D" id="3.30.30.170">
    <property type="match status" value="1"/>
</dbReference>
<evidence type="ECO:0000259" key="7">
    <source>
        <dbReference type="PROSITE" id="PS51363"/>
    </source>
</evidence>
<dbReference type="SUPFAM" id="SSF100966">
    <property type="entry name" value="Translation initiation factor 2 beta, aIF2beta, N-terminal domain"/>
    <property type="match status" value="1"/>
</dbReference>
<keyword evidence="4" id="KW-0648">Protein biosynthesis</keyword>
<dbReference type="AlphaFoldDB" id="A0A0H5RL08"/>
<dbReference type="GO" id="GO:0005829">
    <property type="term" value="C:cytosol"/>
    <property type="evidence" value="ECO:0007669"/>
    <property type="project" value="TreeGrafter"/>
</dbReference>
<evidence type="ECO:0000256" key="1">
    <source>
        <dbReference type="ARBA" id="ARBA00010397"/>
    </source>
</evidence>
<dbReference type="InterPro" id="IPR002735">
    <property type="entry name" value="Transl_init_fac_IF2/IF5_dom"/>
</dbReference>
<dbReference type="GO" id="GO:0005525">
    <property type="term" value="F:GTP binding"/>
    <property type="evidence" value="ECO:0007669"/>
    <property type="project" value="UniProtKB-KW"/>
</dbReference>
<evidence type="ECO:0000256" key="6">
    <source>
        <dbReference type="SAM" id="MobiDB-lite"/>
    </source>
</evidence>
<dbReference type="PANTHER" id="PTHR23001:SF7">
    <property type="entry name" value="EUKARYOTIC TRANSLATION INITIATION FACTOR 5"/>
    <property type="match status" value="1"/>
</dbReference>
<dbReference type="Pfam" id="PF02020">
    <property type="entry name" value="W2"/>
    <property type="match status" value="1"/>
</dbReference>
<dbReference type="InterPro" id="IPR003307">
    <property type="entry name" value="W2_domain"/>
</dbReference>
<comment type="similarity">
    <text evidence="1">Belongs to the eIF-2-beta/eIF-5 family.</text>
</comment>
<dbReference type="SMART" id="SM00515">
    <property type="entry name" value="eIF5C"/>
    <property type="match status" value="1"/>
</dbReference>
<accession>A0A0H5RL08</accession>
<dbReference type="EMBL" id="HACM01008967">
    <property type="protein sequence ID" value="CRZ09409.1"/>
    <property type="molecule type" value="Transcribed_RNA"/>
</dbReference>
<dbReference type="FunFam" id="3.30.30.170:FF:000002">
    <property type="entry name" value="Eukaryotic translation initiation factor 5"/>
    <property type="match status" value="1"/>
</dbReference>
<feature type="domain" description="W2" evidence="7">
    <location>
        <begin position="233"/>
        <end position="400"/>
    </location>
</feature>
<evidence type="ECO:0000256" key="2">
    <source>
        <dbReference type="ARBA" id="ARBA00022540"/>
    </source>
</evidence>
<proteinExistence type="inferred from homology"/>
<dbReference type="Pfam" id="PF01873">
    <property type="entry name" value="eIF-5_eIF-2B"/>
    <property type="match status" value="1"/>
</dbReference>